<reference evidence="1 2" key="1">
    <citation type="submission" date="2019-01" db="EMBL/GenBank/DDBJ databases">
        <title>Lactibacter flavus gen. nov., sp. nov., a novel bacterium of the family Propionibacteriaceae isolated from raw milk and dairy products.</title>
        <authorList>
            <person name="Huptas C."/>
            <person name="Wenning M."/>
            <person name="Breitenwieser F."/>
            <person name="Doll E."/>
            <person name="Von Neubeck M."/>
            <person name="Busse H.-J."/>
            <person name="Scherer S."/>
        </authorList>
    </citation>
    <scope>NUCLEOTIDE SEQUENCE [LARGE SCALE GENOMIC DNA]</scope>
    <source>
        <strain evidence="1 2">KCTC 33808</strain>
    </source>
</reference>
<gene>
    <name evidence="1" type="ORF">ET989_08500</name>
</gene>
<dbReference type="PANTHER" id="PTHR30528">
    <property type="entry name" value="CYTOPLASMIC PROTEIN"/>
    <property type="match status" value="1"/>
</dbReference>
<sequence>MPGRRLSHAQARRVALAAQGFGRPRPAAPSMRHVQAEVDRVAQFQIDSVNVAVRAHLMPLFARLGPYDPALLERAWSSAPRRVFEYWGHAASLIDVKLEPALRIRKRAEAAADHRRVAEILQRHPDLVDRILADVAASGPLTPREVEHDEERQKVHWGWNWSEAKYVLEHLFNVGTLSVAGRNSAFERRYDLTERVLPPAVLATPDPPDADCHDALVARAARALGVADLTALSEYFYLRRASTREAVARLSDRGLLEPVEVAGVPGQHWLWHDARMPRSLHAQALVSPFDSSVFERQRLEKLFGTYYRIEIYVPEPQRRYGYYVYLFWYGDRPAARVDLKADRVGGVLRVQSAWVEEWASSGPATRGAATGSPGRVAEVAAALASELHLMGGWLGLADVAVVPRGTLAAALASAV</sequence>
<dbReference type="AlphaFoldDB" id="A0A4Q9KDF1"/>
<protein>
    <submittedName>
        <fullName evidence="1">Winged helix-turn-helix domain-containing protein</fullName>
    </submittedName>
</protein>
<dbReference type="PANTHER" id="PTHR30528:SF0">
    <property type="entry name" value="CYTOPLASMIC PROTEIN"/>
    <property type="match status" value="1"/>
</dbReference>
<dbReference type="OrthoDB" id="9787207at2"/>
<evidence type="ECO:0000313" key="2">
    <source>
        <dbReference type="Proteomes" id="UP000292373"/>
    </source>
</evidence>
<proteinExistence type="predicted"/>
<evidence type="ECO:0000313" key="1">
    <source>
        <dbReference type="EMBL" id="TBT84690.1"/>
    </source>
</evidence>
<keyword evidence="2" id="KW-1185">Reference proteome</keyword>
<organism evidence="1 2">
    <name type="scientific">Propioniciclava sinopodophylli</name>
    <dbReference type="NCBI Taxonomy" id="1837344"/>
    <lineage>
        <taxon>Bacteria</taxon>
        <taxon>Bacillati</taxon>
        <taxon>Actinomycetota</taxon>
        <taxon>Actinomycetes</taxon>
        <taxon>Propionibacteriales</taxon>
        <taxon>Propionibacteriaceae</taxon>
        <taxon>Propioniciclava</taxon>
    </lineage>
</organism>
<dbReference type="Pfam" id="PF06224">
    <property type="entry name" value="AlkZ-like"/>
    <property type="match status" value="1"/>
</dbReference>
<name>A0A4Q9KDF1_9ACTN</name>
<dbReference type="InterPro" id="IPR009351">
    <property type="entry name" value="AlkZ-like"/>
</dbReference>
<dbReference type="EMBL" id="SDMQ01000007">
    <property type="protein sequence ID" value="TBT84690.1"/>
    <property type="molecule type" value="Genomic_DNA"/>
</dbReference>
<dbReference type="Proteomes" id="UP000292373">
    <property type="component" value="Unassembled WGS sequence"/>
</dbReference>
<accession>A0A4Q9KDF1</accession>
<comment type="caution">
    <text evidence="1">The sequence shown here is derived from an EMBL/GenBank/DDBJ whole genome shotgun (WGS) entry which is preliminary data.</text>
</comment>
<dbReference type="RefSeq" id="WP_131168112.1">
    <property type="nucleotide sequence ID" value="NZ_SDMQ01000007.1"/>
</dbReference>